<organism evidence="1 2">
    <name type="scientific">Rhodanobacter terrae</name>
    <dbReference type="NCBI Taxonomy" id="418647"/>
    <lineage>
        <taxon>Bacteria</taxon>
        <taxon>Pseudomonadati</taxon>
        <taxon>Pseudomonadota</taxon>
        <taxon>Gammaproteobacteria</taxon>
        <taxon>Lysobacterales</taxon>
        <taxon>Rhodanobacteraceae</taxon>
        <taxon>Rhodanobacter</taxon>
    </lineage>
</organism>
<sequence length="332" mass="35906">MEGLSSRSGAIGAGVTLHAELHLARIRSKCAAGSTKHGQLPHSTVGDMKSGQVHFAVTLPDLQGTSVVRTRLRFMSAAIAACLSMPLHAQSTTFSGTAALSSQLVDRGQVITGDTPIVQGAASWTFPTAGAASRTFASGWSLDLSGSTEVRSPGRLVEALVEASRYWSLPGEWQMQVSLLYYRYPAISGSRAFDRTEAGVSWSYRDVLSFGLSAIHVVGAKNQQARGAADINLQWPLTRRFSLSAGAGITQSLTESYGPYRHVYTGSYDYDRDYAGHARPVRANHYSYGHLGLLWSNGPWRIELDRIVAAPETQQWANLNAPSWVATISRSF</sequence>
<keyword evidence="2" id="KW-1185">Reference proteome</keyword>
<accession>A0ABW0SSW3</accession>
<dbReference type="EMBL" id="JBHSNG010000001">
    <property type="protein sequence ID" value="MFC5579810.1"/>
    <property type="molecule type" value="Genomic_DNA"/>
</dbReference>
<comment type="caution">
    <text evidence="1">The sequence shown here is derived from an EMBL/GenBank/DDBJ whole genome shotgun (WGS) entry which is preliminary data.</text>
</comment>
<reference evidence="2" key="1">
    <citation type="journal article" date="2019" name="Int. J. Syst. Evol. Microbiol.">
        <title>The Global Catalogue of Microorganisms (GCM) 10K type strain sequencing project: providing services to taxonomists for standard genome sequencing and annotation.</title>
        <authorList>
            <consortium name="The Broad Institute Genomics Platform"/>
            <consortium name="The Broad Institute Genome Sequencing Center for Infectious Disease"/>
            <person name="Wu L."/>
            <person name="Ma J."/>
        </authorList>
    </citation>
    <scope>NUCLEOTIDE SEQUENCE [LARGE SCALE GENOMIC DNA]</scope>
    <source>
        <strain evidence="2">CGMCC 1.13587</strain>
    </source>
</reference>
<evidence type="ECO:0000313" key="2">
    <source>
        <dbReference type="Proteomes" id="UP001596111"/>
    </source>
</evidence>
<gene>
    <name evidence="1" type="ORF">ACFPPB_01580</name>
</gene>
<name>A0ABW0SSW3_9GAMM</name>
<evidence type="ECO:0000313" key="1">
    <source>
        <dbReference type="EMBL" id="MFC5579810.1"/>
    </source>
</evidence>
<dbReference type="Proteomes" id="UP001596111">
    <property type="component" value="Unassembled WGS sequence"/>
</dbReference>
<evidence type="ECO:0008006" key="3">
    <source>
        <dbReference type="Google" id="ProtNLM"/>
    </source>
</evidence>
<protein>
    <recommendedName>
        <fullName evidence="3">MipA/OmpV family protein</fullName>
    </recommendedName>
</protein>
<dbReference type="RefSeq" id="WP_377323712.1">
    <property type="nucleotide sequence ID" value="NZ_JBHSNG010000001.1"/>
</dbReference>
<proteinExistence type="predicted"/>